<gene>
    <name evidence="12" type="primary">cbiO</name>
    <name evidence="12" type="ORF">AKJ64_00380</name>
</gene>
<comment type="subcellular location">
    <subcellularLocation>
        <location evidence="1">Cell membrane</location>
        <topology evidence="1">Peripheral membrane protein</topology>
    </subcellularLocation>
</comment>
<dbReference type="InterPro" id="IPR003439">
    <property type="entry name" value="ABC_transporter-like_ATP-bd"/>
</dbReference>
<dbReference type="SUPFAM" id="SSF52540">
    <property type="entry name" value="P-loop containing nucleoside triphosphate hydrolases"/>
    <property type="match status" value="1"/>
</dbReference>
<evidence type="ECO:0000256" key="7">
    <source>
        <dbReference type="ARBA" id="ARBA00022967"/>
    </source>
</evidence>
<dbReference type="InterPro" id="IPR017871">
    <property type="entry name" value="ABC_transporter-like_CS"/>
</dbReference>
<keyword evidence="3" id="KW-0813">Transport</keyword>
<accession>A0A133UHC5</accession>
<keyword evidence="13" id="KW-1185">Reference proteome</keyword>
<evidence type="ECO:0000313" key="13">
    <source>
        <dbReference type="Proteomes" id="UP000070373"/>
    </source>
</evidence>
<dbReference type="SMART" id="SM00382">
    <property type="entry name" value="AAA"/>
    <property type="match status" value="1"/>
</dbReference>
<dbReference type="FunFam" id="3.40.50.300:FF:000224">
    <property type="entry name" value="Energy-coupling factor transporter ATP-binding protein EcfA"/>
    <property type="match status" value="1"/>
</dbReference>
<evidence type="ECO:0000256" key="5">
    <source>
        <dbReference type="ARBA" id="ARBA00022741"/>
    </source>
</evidence>
<dbReference type="PANTHER" id="PTHR43553:SF24">
    <property type="entry name" value="ENERGY-COUPLING FACTOR TRANSPORTER ATP-BINDING PROTEIN ECFA1"/>
    <property type="match status" value="1"/>
</dbReference>
<dbReference type="PATRIC" id="fig|1698263.3.peg.482"/>
<dbReference type="CDD" id="cd03225">
    <property type="entry name" value="ABC_cobalt_CbiO_domain1"/>
    <property type="match status" value="1"/>
</dbReference>
<dbReference type="GO" id="GO:0005524">
    <property type="term" value="F:ATP binding"/>
    <property type="evidence" value="ECO:0007669"/>
    <property type="project" value="UniProtKB-KW"/>
</dbReference>
<keyword evidence="4" id="KW-1003">Cell membrane</keyword>
<evidence type="ECO:0000256" key="9">
    <source>
        <dbReference type="ARBA" id="ARBA00025157"/>
    </source>
</evidence>
<name>A0A133UHC5_9EURY</name>
<keyword evidence="5" id="KW-0547">Nucleotide-binding</keyword>
<evidence type="ECO:0000256" key="2">
    <source>
        <dbReference type="ARBA" id="ARBA00005417"/>
    </source>
</evidence>
<dbReference type="PANTHER" id="PTHR43553">
    <property type="entry name" value="HEAVY METAL TRANSPORTER"/>
    <property type="match status" value="1"/>
</dbReference>
<reference evidence="12 13" key="1">
    <citation type="journal article" date="2016" name="Sci. Rep.">
        <title>Metabolic traits of an uncultured archaeal lineage -MSBL1- from brine pools of the Red Sea.</title>
        <authorList>
            <person name="Mwirichia R."/>
            <person name="Alam I."/>
            <person name="Rashid M."/>
            <person name="Vinu M."/>
            <person name="Ba-Alawi W."/>
            <person name="Anthony Kamau A."/>
            <person name="Kamanda Ngugi D."/>
            <person name="Goker M."/>
            <person name="Klenk H.P."/>
            <person name="Bajic V."/>
            <person name="Stingl U."/>
        </authorList>
    </citation>
    <scope>NUCLEOTIDE SEQUENCE [LARGE SCALE GENOMIC DNA]</scope>
    <source>
        <strain evidence="12">SCGC-AAA259E17</strain>
    </source>
</reference>
<feature type="region of interest" description="Disordered" evidence="10">
    <location>
        <begin position="286"/>
        <end position="305"/>
    </location>
</feature>
<evidence type="ECO:0000256" key="10">
    <source>
        <dbReference type="SAM" id="MobiDB-lite"/>
    </source>
</evidence>
<dbReference type="InterPro" id="IPR027417">
    <property type="entry name" value="P-loop_NTPase"/>
</dbReference>
<dbReference type="GO" id="GO:0042626">
    <property type="term" value="F:ATPase-coupled transmembrane transporter activity"/>
    <property type="evidence" value="ECO:0007669"/>
    <property type="project" value="TreeGrafter"/>
</dbReference>
<organism evidence="12 13">
    <name type="scientific">candidate division MSBL1 archaeon SCGC-AAA259E17</name>
    <dbReference type="NCBI Taxonomy" id="1698263"/>
    <lineage>
        <taxon>Archaea</taxon>
        <taxon>Methanobacteriati</taxon>
        <taxon>Methanobacteriota</taxon>
        <taxon>candidate division MSBL1</taxon>
    </lineage>
</organism>
<sequence length="305" mass="33988">MSQSAIKVENLNYRYPDGTEALTDVSLEIGKGEKVAIVGPNGAGKTTFLLNLNGVLENDRGRVEIFGKDVEGLERSEIIQHLGIVFQDPDDQLFMPTIFDDVAFAPMNMGLDGEKVKKRVEEALSTVGLSGHEEVPPQNLSYGEKKKASIAVALSIKPEILIFDEPTSELDPKSRSELIGKIKELNEKEEITTLTATHDVNAVPEIADRVYVLNKRVIAEGTPREVFTNENLLEENSLDTPDVFKLFKVLNCFGLDSGNLPLSIDEAIKELTEKIETGSGHMHLHVHEHTHEDIEKLRKRYEHHT</sequence>
<proteinExistence type="inferred from homology"/>
<comment type="function">
    <text evidence="9">Probably part of an ABC transporter complex. Responsible for energy coupling to the transport system.</text>
</comment>
<dbReference type="AlphaFoldDB" id="A0A133UHC5"/>
<keyword evidence="6 12" id="KW-0067">ATP-binding</keyword>
<keyword evidence="8" id="KW-0472">Membrane</keyword>
<dbReference type="Proteomes" id="UP000070373">
    <property type="component" value="Unassembled WGS sequence"/>
</dbReference>
<evidence type="ECO:0000313" key="12">
    <source>
        <dbReference type="EMBL" id="KXA93496.1"/>
    </source>
</evidence>
<dbReference type="GO" id="GO:0016887">
    <property type="term" value="F:ATP hydrolysis activity"/>
    <property type="evidence" value="ECO:0007669"/>
    <property type="project" value="InterPro"/>
</dbReference>
<keyword evidence="7" id="KW-1278">Translocase</keyword>
<evidence type="ECO:0000256" key="1">
    <source>
        <dbReference type="ARBA" id="ARBA00004202"/>
    </source>
</evidence>
<dbReference type="EMBL" id="LHXN01000003">
    <property type="protein sequence ID" value="KXA93496.1"/>
    <property type="molecule type" value="Genomic_DNA"/>
</dbReference>
<dbReference type="InterPro" id="IPR015856">
    <property type="entry name" value="ABC_transpr_CbiO/EcfA_su"/>
</dbReference>
<dbReference type="Gene3D" id="3.40.50.300">
    <property type="entry name" value="P-loop containing nucleotide triphosphate hydrolases"/>
    <property type="match status" value="1"/>
</dbReference>
<feature type="compositionally biased region" description="Basic and acidic residues" evidence="10">
    <location>
        <begin position="286"/>
        <end position="296"/>
    </location>
</feature>
<dbReference type="InterPro" id="IPR003593">
    <property type="entry name" value="AAA+_ATPase"/>
</dbReference>
<evidence type="ECO:0000256" key="4">
    <source>
        <dbReference type="ARBA" id="ARBA00022475"/>
    </source>
</evidence>
<dbReference type="PROSITE" id="PS00211">
    <property type="entry name" value="ABC_TRANSPORTER_1"/>
    <property type="match status" value="1"/>
</dbReference>
<dbReference type="InterPro" id="IPR050095">
    <property type="entry name" value="ECF_ABC_transporter_ATP-bd"/>
</dbReference>
<evidence type="ECO:0000256" key="6">
    <source>
        <dbReference type="ARBA" id="ARBA00022840"/>
    </source>
</evidence>
<comment type="similarity">
    <text evidence="2">Belongs to the ABC transporter superfamily.</text>
</comment>
<dbReference type="Pfam" id="PF00005">
    <property type="entry name" value="ABC_tran"/>
    <property type="match status" value="1"/>
</dbReference>
<evidence type="ECO:0000256" key="8">
    <source>
        <dbReference type="ARBA" id="ARBA00023136"/>
    </source>
</evidence>
<evidence type="ECO:0000259" key="11">
    <source>
        <dbReference type="PROSITE" id="PS50893"/>
    </source>
</evidence>
<feature type="domain" description="ABC transporter" evidence="11">
    <location>
        <begin position="6"/>
        <end position="240"/>
    </location>
</feature>
<evidence type="ECO:0000256" key="3">
    <source>
        <dbReference type="ARBA" id="ARBA00022448"/>
    </source>
</evidence>
<dbReference type="GO" id="GO:0043190">
    <property type="term" value="C:ATP-binding cassette (ABC) transporter complex"/>
    <property type="evidence" value="ECO:0007669"/>
    <property type="project" value="TreeGrafter"/>
</dbReference>
<protein>
    <submittedName>
        <fullName evidence="12">Cobalt transporter ATP-binding subunit</fullName>
    </submittedName>
</protein>
<dbReference type="PROSITE" id="PS50893">
    <property type="entry name" value="ABC_TRANSPORTER_2"/>
    <property type="match status" value="1"/>
</dbReference>
<comment type="caution">
    <text evidence="12">The sequence shown here is derived from an EMBL/GenBank/DDBJ whole genome shotgun (WGS) entry which is preliminary data.</text>
</comment>